<dbReference type="InterPro" id="IPR043129">
    <property type="entry name" value="ATPase_NBD"/>
</dbReference>
<feature type="domain" description="Carbohydrate kinase FGGY C-terminal" evidence="1">
    <location>
        <begin position="26"/>
        <end position="67"/>
    </location>
</feature>
<dbReference type="Gene3D" id="3.30.420.40">
    <property type="match status" value="1"/>
</dbReference>
<protein>
    <recommendedName>
        <fullName evidence="1">Carbohydrate kinase FGGY C-terminal domain-containing protein</fullName>
    </recommendedName>
</protein>
<dbReference type="InterPro" id="IPR018485">
    <property type="entry name" value="FGGY_C"/>
</dbReference>
<evidence type="ECO:0000313" key="3">
    <source>
        <dbReference type="Proteomes" id="UP001217089"/>
    </source>
</evidence>
<evidence type="ECO:0000259" key="1">
    <source>
        <dbReference type="Pfam" id="PF02782"/>
    </source>
</evidence>
<comment type="caution">
    <text evidence="2">The sequence shown here is derived from an EMBL/GenBank/DDBJ whole genome shotgun (WGS) entry which is preliminary data.</text>
</comment>
<name>A0ABQ9FBC6_TEGGR</name>
<sequence>MDRRSQPGLRILKLIPFHSANDCHAFDAISEESGHTINSLRVDGGMIVNNFLMQFQSDLIGVEVEMP</sequence>
<reference evidence="2 3" key="1">
    <citation type="submission" date="2022-12" db="EMBL/GenBank/DDBJ databases">
        <title>Chromosome-level genome of Tegillarca granosa.</title>
        <authorList>
            <person name="Kim J."/>
        </authorList>
    </citation>
    <scope>NUCLEOTIDE SEQUENCE [LARGE SCALE GENOMIC DNA]</scope>
    <source>
        <strain evidence="2">Teg-2019</strain>
        <tissue evidence="2">Adductor muscle</tissue>
    </source>
</reference>
<evidence type="ECO:0000313" key="2">
    <source>
        <dbReference type="EMBL" id="KAJ8313891.1"/>
    </source>
</evidence>
<accession>A0ABQ9FBC6</accession>
<dbReference type="Proteomes" id="UP001217089">
    <property type="component" value="Unassembled WGS sequence"/>
</dbReference>
<organism evidence="2 3">
    <name type="scientific">Tegillarca granosa</name>
    <name type="common">Malaysian cockle</name>
    <name type="synonym">Anadara granosa</name>
    <dbReference type="NCBI Taxonomy" id="220873"/>
    <lineage>
        <taxon>Eukaryota</taxon>
        <taxon>Metazoa</taxon>
        <taxon>Spiralia</taxon>
        <taxon>Lophotrochozoa</taxon>
        <taxon>Mollusca</taxon>
        <taxon>Bivalvia</taxon>
        <taxon>Autobranchia</taxon>
        <taxon>Pteriomorphia</taxon>
        <taxon>Arcoida</taxon>
        <taxon>Arcoidea</taxon>
        <taxon>Arcidae</taxon>
        <taxon>Tegillarca</taxon>
    </lineage>
</organism>
<gene>
    <name evidence="2" type="ORF">KUTeg_008452</name>
</gene>
<keyword evidence="3" id="KW-1185">Reference proteome</keyword>
<dbReference type="SUPFAM" id="SSF53067">
    <property type="entry name" value="Actin-like ATPase domain"/>
    <property type="match status" value="1"/>
</dbReference>
<proteinExistence type="predicted"/>
<dbReference type="EMBL" id="JARBDR010000342">
    <property type="protein sequence ID" value="KAJ8313891.1"/>
    <property type="molecule type" value="Genomic_DNA"/>
</dbReference>
<dbReference type="Pfam" id="PF02782">
    <property type="entry name" value="FGGY_C"/>
    <property type="match status" value="1"/>
</dbReference>